<dbReference type="PROSITE" id="PS51029">
    <property type="entry name" value="MADF"/>
    <property type="match status" value="1"/>
</dbReference>
<dbReference type="InterPro" id="IPR004210">
    <property type="entry name" value="BESS_motif"/>
</dbReference>
<feature type="region of interest" description="Disordered" evidence="2">
    <location>
        <begin position="156"/>
        <end position="191"/>
    </location>
</feature>
<dbReference type="GO" id="GO:0003677">
    <property type="term" value="F:DNA binding"/>
    <property type="evidence" value="ECO:0007669"/>
    <property type="project" value="InterPro"/>
</dbReference>
<dbReference type="Pfam" id="PF10545">
    <property type="entry name" value="MADF_DNA_bdg"/>
    <property type="match status" value="1"/>
</dbReference>
<name>A0A1E1WBJ4_PECGO</name>
<dbReference type="PANTHER" id="PTHR12243">
    <property type="entry name" value="MADF DOMAIN TRANSCRIPTION FACTOR"/>
    <property type="match status" value="1"/>
</dbReference>
<dbReference type="AlphaFoldDB" id="A0A1E1WBJ4"/>
<feature type="region of interest" description="Disordered" evidence="2">
    <location>
        <begin position="114"/>
        <end position="139"/>
    </location>
</feature>
<reference evidence="5" key="1">
    <citation type="submission" date="2015-09" db="EMBL/GenBank/DDBJ databases">
        <title>De novo assembly of Pectinophora gossypiella (Pink Bollworm) gut transcriptome.</title>
        <authorList>
            <person name="Tassone E.E."/>
        </authorList>
    </citation>
    <scope>NUCLEOTIDE SEQUENCE</scope>
</reference>
<proteinExistence type="predicted"/>
<keyword evidence="1" id="KW-0539">Nucleus</keyword>
<feature type="domain" description="MADF" evidence="3">
    <location>
        <begin position="7"/>
        <end position="108"/>
    </location>
</feature>
<dbReference type="PROSITE" id="PS51031">
    <property type="entry name" value="BESS"/>
    <property type="match status" value="1"/>
</dbReference>
<dbReference type="InterPro" id="IPR006578">
    <property type="entry name" value="MADF-dom"/>
</dbReference>
<sequence>MHFETDVFIEEIRKRPCLWNSNSPDHGDKLLKLKCWNELVDIYARRGASSEDRRKLCVKLQQKWRNIRDNFVKQLKKNARQNESGPGVKFTTPYGYFNNLLFLKDSVISNPRNSLKFGPDATKSEQDDESGDKSDTSDSNEILWTRKKIKKKRKVVGSGSQLVATTNDNEDGDEPGTSKKKKKNENEDVGSQLMGVLTKTLDIKKSEEDEDRLFFLSLVKDFKKIPEDKQLRTKLELIKVINDARESKSTYSDPIQAEPSENSERPVYVAIKIEGAEDRDDTEIVAEEVNSFR</sequence>
<organism evidence="5">
    <name type="scientific">Pectinophora gossypiella</name>
    <name type="common">Cotton pink bollworm</name>
    <name type="synonym">Depressaria gossypiella</name>
    <dbReference type="NCBI Taxonomy" id="13191"/>
    <lineage>
        <taxon>Eukaryota</taxon>
        <taxon>Metazoa</taxon>
        <taxon>Ecdysozoa</taxon>
        <taxon>Arthropoda</taxon>
        <taxon>Hexapoda</taxon>
        <taxon>Insecta</taxon>
        <taxon>Pterygota</taxon>
        <taxon>Neoptera</taxon>
        <taxon>Endopterygota</taxon>
        <taxon>Lepidoptera</taxon>
        <taxon>Glossata</taxon>
        <taxon>Ditrysia</taxon>
        <taxon>Gelechioidea</taxon>
        <taxon>Gelechiidae</taxon>
        <taxon>Apatetrinae</taxon>
        <taxon>Pectinophora</taxon>
    </lineage>
</organism>
<evidence type="ECO:0000259" key="4">
    <source>
        <dbReference type="PROSITE" id="PS51031"/>
    </source>
</evidence>
<accession>A0A1E1WBJ4</accession>
<comment type="subcellular location">
    <subcellularLocation>
        <location evidence="1">Nucleus</location>
    </subcellularLocation>
</comment>
<dbReference type="PANTHER" id="PTHR12243:SF69">
    <property type="entry name" value="SI:CH73-59F11.3"/>
    <property type="match status" value="1"/>
</dbReference>
<gene>
    <name evidence="5" type="ORF">g.7327</name>
</gene>
<feature type="domain" description="BESS" evidence="4">
    <location>
        <begin position="208"/>
        <end position="247"/>
    </location>
</feature>
<dbReference type="GO" id="GO:0005667">
    <property type="term" value="C:transcription regulator complex"/>
    <property type="evidence" value="ECO:0007669"/>
    <property type="project" value="TreeGrafter"/>
</dbReference>
<dbReference type="SMART" id="SM00595">
    <property type="entry name" value="MADF"/>
    <property type="match status" value="1"/>
</dbReference>
<dbReference type="GO" id="GO:0006357">
    <property type="term" value="P:regulation of transcription by RNA polymerase II"/>
    <property type="evidence" value="ECO:0007669"/>
    <property type="project" value="TreeGrafter"/>
</dbReference>
<evidence type="ECO:0008006" key="6">
    <source>
        <dbReference type="Google" id="ProtNLM"/>
    </source>
</evidence>
<evidence type="ECO:0000259" key="3">
    <source>
        <dbReference type="PROSITE" id="PS51029"/>
    </source>
</evidence>
<dbReference type="EMBL" id="GDQN01006694">
    <property type="protein sequence ID" value="JAT84360.1"/>
    <property type="molecule type" value="Transcribed_RNA"/>
</dbReference>
<dbReference type="GO" id="GO:0005634">
    <property type="term" value="C:nucleus"/>
    <property type="evidence" value="ECO:0007669"/>
    <property type="project" value="UniProtKB-SubCell"/>
</dbReference>
<protein>
    <recommendedName>
        <fullName evidence="6">MADF domain-containing protein</fullName>
    </recommendedName>
</protein>
<dbReference type="OrthoDB" id="6616165at2759"/>
<evidence type="ECO:0000256" key="2">
    <source>
        <dbReference type="SAM" id="MobiDB-lite"/>
    </source>
</evidence>
<evidence type="ECO:0000256" key="1">
    <source>
        <dbReference type="PROSITE-ProRule" id="PRU00371"/>
    </source>
</evidence>
<evidence type="ECO:0000313" key="5">
    <source>
        <dbReference type="EMBL" id="JAT84360.1"/>
    </source>
</evidence>
<feature type="compositionally biased region" description="Polar residues" evidence="2">
    <location>
        <begin position="158"/>
        <end position="167"/>
    </location>
</feature>
<dbReference type="InterPro" id="IPR039353">
    <property type="entry name" value="TF_Adf1"/>
</dbReference>